<comment type="caution">
    <text evidence="5">The sequence shown here is derived from an EMBL/GenBank/DDBJ whole genome shotgun (WGS) entry which is preliminary data.</text>
</comment>
<keyword evidence="2" id="KW-0408">Iron</keyword>
<reference evidence="5 6" key="1">
    <citation type="submission" date="2020-02" db="EMBL/GenBank/DDBJ databases">
        <title>Bacillus aquiflavi sp. nov., isolated from yellow water of strong flavor Chinese baijiu in Yibin region of China.</title>
        <authorList>
            <person name="Xie J."/>
        </authorList>
    </citation>
    <scope>NUCLEOTIDE SEQUENCE [LARGE SCALE GENOMIC DNA]</scope>
    <source>
        <strain evidence="5 6">SA4</strain>
    </source>
</reference>
<evidence type="ECO:0000256" key="3">
    <source>
        <dbReference type="ARBA" id="ARBA00023014"/>
    </source>
</evidence>
<keyword evidence="3" id="KW-0411">Iron-sulfur</keyword>
<dbReference type="GO" id="GO:0046872">
    <property type="term" value="F:metal ion binding"/>
    <property type="evidence" value="ECO:0007669"/>
    <property type="project" value="UniProtKB-KW"/>
</dbReference>
<evidence type="ECO:0000256" key="2">
    <source>
        <dbReference type="ARBA" id="ARBA00023004"/>
    </source>
</evidence>
<protein>
    <recommendedName>
        <fullName evidence="4">4Fe-4S ferredoxin-type domain-containing protein</fullName>
    </recommendedName>
</protein>
<accession>A0A6M0Q3X2</accession>
<proteinExistence type="predicted"/>
<keyword evidence="6" id="KW-1185">Reference proteome</keyword>
<evidence type="ECO:0000313" key="5">
    <source>
        <dbReference type="EMBL" id="NEY71085.1"/>
    </source>
</evidence>
<dbReference type="Pfam" id="PF12838">
    <property type="entry name" value="Fer4_7"/>
    <property type="match status" value="1"/>
</dbReference>
<dbReference type="PANTHER" id="PTHR42827">
    <property type="entry name" value="IRON-SULFUR CLUSTER-BINDING PROTEIN-RELATED"/>
    <property type="match status" value="1"/>
</dbReference>
<dbReference type="InterPro" id="IPR017896">
    <property type="entry name" value="4Fe4S_Fe-S-bd"/>
</dbReference>
<feature type="domain" description="4Fe-4S ferredoxin-type" evidence="4">
    <location>
        <begin position="241"/>
        <end position="270"/>
    </location>
</feature>
<dbReference type="PANTHER" id="PTHR42827:SF1">
    <property type="entry name" value="IRON-SULFUR CLUSTER-BINDING PROTEIN"/>
    <property type="match status" value="1"/>
</dbReference>
<evidence type="ECO:0000256" key="1">
    <source>
        <dbReference type="ARBA" id="ARBA00022723"/>
    </source>
</evidence>
<dbReference type="AlphaFoldDB" id="A0A6M0Q3X2"/>
<dbReference type="InterPro" id="IPR017900">
    <property type="entry name" value="4Fe4S_Fe_S_CS"/>
</dbReference>
<dbReference type="EMBL" id="JAAIWM010000001">
    <property type="protein sequence ID" value="NEY71085.1"/>
    <property type="molecule type" value="Genomic_DNA"/>
</dbReference>
<dbReference type="RefSeq" id="WP_163178254.1">
    <property type="nucleotide sequence ID" value="NZ_JAAIWM010000001.1"/>
</dbReference>
<organism evidence="5 6">
    <name type="scientific">Bacillus mesophilus</name>
    <dbReference type="NCBI Taxonomy" id="1808955"/>
    <lineage>
        <taxon>Bacteria</taxon>
        <taxon>Bacillati</taxon>
        <taxon>Bacillota</taxon>
        <taxon>Bacilli</taxon>
        <taxon>Bacillales</taxon>
        <taxon>Bacillaceae</taxon>
        <taxon>Bacillus</taxon>
    </lineage>
</organism>
<name>A0A6M0Q3X2_9BACI</name>
<dbReference type="Gene3D" id="3.30.70.20">
    <property type="match status" value="1"/>
</dbReference>
<sequence>MAELQEKKERNLDHLIEFMETKPRNFGELVHSAADSKPRRSFAPLIAKNETSLKNFTFSQKLKIAPRMARLMKGMWNGKRYYSKRVESKQTEAPLEVFEEIKQLVQRLGAIDVKFVKDLPLKQVFKGKSIPHQNAIVFTVEMDNDKIQTAPSFECFAEVAKGYGDLAVISNEVCKFIRKKGYSAYPSTAMGGQMDYVAMGELAGLGAIGYHGLLITPDAGARVRISTIYTDIDTFPVETENQHLWVRDFCSYCRKCVRSCPVQAINNEPQVNDNGDITCIDYKTCIKYFSANYGCANCIKVCPFSTAGYDKIQKGYLKKKSANERTDN</sequence>
<gene>
    <name evidence="5" type="ORF">G4D63_04940</name>
</gene>
<dbReference type="PROSITE" id="PS00198">
    <property type="entry name" value="4FE4S_FER_1"/>
    <property type="match status" value="1"/>
</dbReference>
<evidence type="ECO:0000259" key="4">
    <source>
        <dbReference type="PROSITE" id="PS51379"/>
    </source>
</evidence>
<dbReference type="GO" id="GO:0051536">
    <property type="term" value="F:iron-sulfur cluster binding"/>
    <property type="evidence" value="ECO:0007669"/>
    <property type="project" value="UniProtKB-KW"/>
</dbReference>
<dbReference type="PROSITE" id="PS51379">
    <property type="entry name" value="4FE4S_FER_2"/>
    <property type="match status" value="1"/>
</dbReference>
<dbReference type="SUPFAM" id="SSF54862">
    <property type="entry name" value="4Fe-4S ferredoxins"/>
    <property type="match status" value="1"/>
</dbReference>
<evidence type="ECO:0000313" key="6">
    <source>
        <dbReference type="Proteomes" id="UP000481043"/>
    </source>
</evidence>
<dbReference type="Proteomes" id="UP000481043">
    <property type="component" value="Unassembled WGS sequence"/>
</dbReference>
<keyword evidence="1" id="KW-0479">Metal-binding</keyword>